<comment type="similarity">
    <text evidence="1">Belongs to the 'GDXG' lipolytic enzyme family.</text>
</comment>
<gene>
    <name evidence="4" type="ORF">ACFP1G_00520</name>
</gene>
<organism evidence="4 5">
    <name type="scientific">Levilactobacillus tongjiangensis</name>
    <dbReference type="NCBI Taxonomy" id="2486023"/>
    <lineage>
        <taxon>Bacteria</taxon>
        <taxon>Bacillati</taxon>
        <taxon>Bacillota</taxon>
        <taxon>Bacilli</taxon>
        <taxon>Lactobacillales</taxon>
        <taxon>Lactobacillaceae</taxon>
        <taxon>Levilactobacillus</taxon>
    </lineage>
</organism>
<dbReference type="SUPFAM" id="SSF53474">
    <property type="entry name" value="alpha/beta-Hydrolases"/>
    <property type="match status" value="1"/>
</dbReference>
<dbReference type="Gene3D" id="3.40.50.1820">
    <property type="entry name" value="alpha/beta hydrolase"/>
    <property type="match status" value="1"/>
</dbReference>
<dbReference type="PROSITE" id="PS01173">
    <property type="entry name" value="LIPASE_GDXG_HIS"/>
    <property type="match status" value="1"/>
</dbReference>
<dbReference type="Proteomes" id="UP001596254">
    <property type="component" value="Unassembled WGS sequence"/>
</dbReference>
<name>A0ABW1SPH6_9LACO</name>
<dbReference type="InterPro" id="IPR013094">
    <property type="entry name" value="AB_hydrolase_3"/>
</dbReference>
<protein>
    <submittedName>
        <fullName evidence="4">Alpha/beta hydrolase</fullName>
    </submittedName>
</protein>
<dbReference type="Pfam" id="PF07859">
    <property type="entry name" value="Abhydrolase_3"/>
    <property type="match status" value="1"/>
</dbReference>
<dbReference type="PANTHER" id="PTHR48081">
    <property type="entry name" value="AB HYDROLASE SUPERFAMILY PROTEIN C4A8.06C"/>
    <property type="match status" value="1"/>
</dbReference>
<keyword evidence="2 4" id="KW-0378">Hydrolase</keyword>
<evidence type="ECO:0000256" key="2">
    <source>
        <dbReference type="ARBA" id="ARBA00022801"/>
    </source>
</evidence>
<dbReference type="RefSeq" id="WP_125692694.1">
    <property type="nucleotide sequence ID" value="NZ_JBHSSK010000001.1"/>
</dbReference>
<keyword evidence="5" id="KW-1185">Reference proteome</keyword>
<proteinExistence type="inferred from homology"/>
<evidence type="ECO:0000256" key="1">
    <source>
        <dbReference type="ARBA" id="ARBA00010515"/>
    </source>
</evidence>
<comment type="caution">
    <text evidence="4">The sequence shown here is derived from an EMBL/GenBank/DDBJ whole genome shotgun (WGS) entry which is preliminary data.</text>
</comment>
<sequence length="321" mass="35555">MGERLSLEPAAVAVCEDNSAHSRSYELIPDAGRQLLSDFQDRPIAKDEVTIEDEPCDTGEWGIINVRYIRPIGAFGRLPVIFYIHGGGWVFGDSHTHDKLIRELAVRTHSVVIFPEYSLAPEAQYPTAVEQNYAVLCQTASAHGLWDASHLIVAGDGIGGNLATVMTLLAKQRKGPRITGQLLYYPVTDTDFETASYQEFGEGYGLASAGMQWFWDQYAPDQADREKSTVAPLKADQSELVELPAAMILTAEADVTRDEAEAYACRLRQVGVAVTQVRFQGMVHDFVMLNALDKTRACRAAMDLSTQWVMQQQHLLANIFD</sequence>
<feature type="domain" description="Alpha/beta hydrolase fold-3" evidence="3">
    <location>
        <begin position="81"/>
        <end position="287"/>
    </location>
</feature>
<dbReference type="InterPro" id="IPR029058">
    <property type="entry name" value="AB_hydrolase_fold"/>
</dbReference>
<reference evidence="5" key="1">
    <citation type="journal article" date="2019" name="Int. J. Syst. Evol. Microbiol.">
        <title>The Global Catalogue of Microorganisms (GCM) 10K type strain sequencing project: providing services to taxonomists for standard genome sequencing and annotation.</title>
        <authorList>
            <consortium name="The Broad Institute Genomics Platform"/>
            <consortium name="The Broad Institute Genome Sequencing Center for Infectious Disease"/>
            <person name="Wu L."/>
            <person name="Ma J."/>
        </authorList>
    </citation>
    <scope>NUCLEOTIDE SEQUENCE [LARGE SCALE GENOMIC DNA]</scope>
    <source>
        <strain evidence="5">CCM 8905</strain>
    </source>
</reference>
<dbReference type="InterPro" id="IPR050300">
    <property type="entry name" value="GDXG_lipolytic_enzyme"/>
</dbReference>
<dbReference type="InterPro" id="IPR002168">
    <property type="entry name" value="Lipase_GDXG_HIS_AS"/>
</dbReference>
<dbReference type="PANTHER" id="PTHR48081:SF8">
    <property type="entry name" value="ALPHA_BETA HYDROLASE FOLD-3 DOMAIN-CONTAINING PROTEIN-RELATED"/>
    <property type="match status" value="1"/>
</dbReference>
<evidence type="ECO:0000313" key="4">
    <source>
        <dbReference type="EMBL" id="MFC6205993.1"/>
    </source>
</evidence>
<dbReference type="GO" id="GO:0016787">
    <property type="term" value="F:hydrolase activity"/>
    <property type="evidence" value="ECO:0007669"/>
    <property type="project" value="UniProtKB-KW"/>
</dbReference>
<dbReference type="EMBL" id="JBHSSK010000001">
    <property type="protein sequence ID" value="MFC6205993.1"/>
    <property type="molecule type" value="Genomic_DNA"/>
</dbReference>
<accession>A0ABW1SPH6</accession>
<evidence type="ECO:0000259" key="3">
    <source>
        <dbReference type="Pfam" id="PF07859"/>
    </source>
</evidence>
<evidence type="ECO:0000313" key="5">
    <source>
        <dbReference type="Proteomes" id="UP001596254"/>
    </source>
</evidence>